<comment type="caution">
    <text evidence="9">The sequence shown here is derived from an EMBL/GenBank/DDBJ whole genome shotgun (WGS) entry which is preliminary data.</text>
</comment>
<dbReference type="Gene3D" id="1.10.10.60">
    <property type="entry name" value="Homeodomain-like"/>
    <property type="match status" value="2"/>
</dbReference>
<feature type="domain" description="Myb-like" evidence="7">
    <location>
        <begin position="99"/>
        <end position="149"/>
    </location>
</feature>
<feature type="domain" description="HTH myb-type" evidence="8">
    <location>
        <begin position="49"/>
        <end position="98"/>
    </location>
</feature>
<dbReference type="Proteomes" id="UP000235145">
    <property type="component" value="Unassembled WGS sequence"/>
</dbReference>
<keyword evidence="5" id="KW-0804">Transcription</keyword>
<evidence type="ECO:0000313" key="10">
    <source>
        <dbReference type="Proteomes" id="UP000235145"/>
    </source>
</evidence>
<dbReference type="InterPro" id="IPR001005">
    <property type="entry name" value="SANT/Myb"/>
</dbReference>
<evidence type="ECO:0000259" key="8">
    <source>
        <dbReference type="PROSITE" id="PS51294"/>
    </source>
</evidence>
<protein>
    <submittedName>
        <fullName evidence="9">Uncharacterized protein</fullName>
    </submittedName>
</protein>
<dbReference type="CDD" id="cd00167">
    <property type="entry name" value="SANT"/>
    <property type="match status" value="2"/>
</dbReference>
<dbReference type="PROSITE" id="PS50090">
    <property type="entry name" value="MYB_LIKE"/>
    <property type="match status" value="2"/>
</dbReference>
<dbReference type="InterPro" id="IPR051953">
    <property type="entry name" value="Plant_SW-associated_TFs"/>
</dbReference>
<dbReference type="GO" id="GO:0000976">
    <property type="term" value="F:transcription cis-regulatory region binding"/>
    <property type="evidence" value="ECO:0000318"/>
    <property type="project" value="GO_Central"/>
</dbReference>
<dbReference type="Pfam" id="PF00249">
    <property type="entry name" value="Myb_DNA-binding"/>
    <property type="match status" value="2"/>
</dbReference>
<dbReference type="AlphaFoldDB" id="A0A9R1XJT0"/>
<evidence type="ECO:0000256" key="3">
    <source>
        <dbReference type="ARBA" id="ARBA00023015"/>
    </source>
</evidence>
<dbReference type="InterPro" id="IPR009057">
    <property type="entry name" value="Homeodomain-like_sf"/>
</dbReference>
<evidence type="ECO:0000256" key="6">
    <source>
        <dbReference type="ARBA" id="ARBA00023242"/>
    </source>
</evidence>
<dbReference type="SMART" id="SM00717">
    <property type="entry name" value="SANT"/>
    <property type="match status" value="2"/>
</dbReference>
<gene>
    <name evidence="9" type="ORF">LSAT_V11C400194700</name>
</gene>
<keyword evidence="2" id="KW-0677">Repeat</keyword>
<evidence type="ECO:0000256" key="1">
    <source>
        <dbReference type="ARBA" id="ARBA00004123"/>
    </source>
</evidence>
<dbReference type="GO" id="GO:0006355">
    <property type="term" value="P:regulation of DNA-templated transcription"/>
    <property type="evidence" value="ECO:0000318"/>
    <property type="project" value="GO_Central"/>
</dbReference>
<reference evidence="9 10" key="1">
    <citation type="journal article" date="2017" name="Nat. Commun.">
        <title>Genome assembly with in vitro proximity ligation data and whole-genome triplication in lettuce.</title>
        <authorList>
            <person name="Reyes-Chin-Wo S."/>
            <person name="Wang Z."/>
            <person name="Yang X."/>
            <person name="Kozik A."/>
            <person name="Arikit S."/>
            <person name="Song C."/>
            <person name="Xia L."/>
            <person name="Froenicke L."/>
            <person name="Lavelle D.O."/>
            <person name="Truco M.J."/>
            <person name="Xia R."/>
            <person name="Zhu S."/>
            <person name="Xu C."/>
            <person name="Xu H."/>
            <person name="Xu X."/>
            <person name="Cox K."/>
            <person name="Korf I."/>
            <person name="Meyers B.C."/>
            <person name="Michelmore R.W."/>
        </authorList>
    </citation>
    <scope>NUCLEOTIDE SEQUENCE [LARGE SCALE GENOMIC DNA]</scope>
    <source>
        <strain evidence="10">cv. Salinas</strain>
        <tissue evidence="9">Seedlings</tissue>
    </source>
</reference>
<keyword evidence="4" id="KW-0238">DNA-binding</keyword>
<feature type="domain" description="Myb-like" evidence="7">
    <location>
        <begin position="44"/>
        <end position="98"/>
    </location>
</feature>
<sequence length="388" mass="45326">MKKNITYQTINTKLQMPTGIPYIKNLLDDFYTKMQLHEHYCCDGRRVFKGPWTPHEDELLKQYMKSHGHHRPPWIAVPKEAGLQRCGRSCRFRWLQYLRPTLNRENFTKEEIQLICDMQRTKGNKWSEIAKFLPGRSDNSIKNVWNKHYKKKLINKNKNPASPSINFYSQPIFTSPENNFMSSSDENFTGHVQGTGVHHHGDYLYDLLTLTNNPPIHMMPPPFQSSPTTTQQIFQDDHTLSTENNLYLQPNHQLFPSPIFYTPPINHQSNFQDDKSSSSSICHDLPPFPESFIFQIDNTVSIPTCETGIKSTYYQGLYNRENSSDWMYPSFSYNLVPEKHQYDESNYLYDPSLVVPRDPTQLIADPHLRLTSTEHNNGNLMIWSQCLN</sequence>
<evidence type="ECO:0000259" key="7">
    <source>
        <dbReference type="PROSITE" id="PS50090"/>
    </source>
</evidence>
<keyword evidence="6" id="KW-0539">Nucleus</keyword>
<dbReference type="PANTHER" id="PTHR47997">
    <property type="entry name" value="MYB DOMAIN PROTEIN 55"/>
    <property type="match status" value="1"/>
</dbReference>
<keyword evidence="10" id="KW-1185">Reference proteome</keyword>
<feature type="domain" description="HTH myb-type" evidence="8">
    <location>
        <begin position="99"/>
        <end position="153"/>
    </location>
</feature>
<organism evidence="9 10">
    <name type="scientific">Lactuca sativa</name>
    <name type="common">Garden lettuce</name>
    <dbReference type="NCBI Taxonomy" id="4236"/>
    <lineage>
        <taxon>Eukaryota</taxon>
        <taxon>Viridiplantae</taxon>
        <taxon>Streptophyta</taxon>
        <taxon>Embryophyta</taxon>
        <taxon>Tracheophyta</taxon>
        <taxon>Spermatophyta</taxon>
        <taxon>Magnoliopsida</taxon>
        <taxon>eudicotyledons</taxon>
        <taxon>Gunneridae</taxon>
        <taxon>Pentapetalae</taxon>
        <taxon>asterids</taxon>
        <taxon>campanulids</taxon>
        <taxon>Asterales</taxon>
        <taxon>Asteraceae</taxon>
        <taxon>Cichorioideae</taxon>
        <taxon>Cichorieae</taxon>
        <taxon>Lactucinae</taxon>
        <taxon>Lactuca</taxon>
    </lineage>
</organism>
<dbReference type="InterPro" id="IPR017930">
    <property type="entry name" value="Myb_dom"/>
</dbReference>
<evidence type="ECO:0000256" key="4">
    <source>
        <dbReference type="ARBA" id="ARBA00023125"/>
    </source>
</evidence>
<comment type="subcellular location">
    <subcellularLocation>
        <location evidence="1">Nucleus</location>
    </subcellularLocation>
</comment>
<dbReference type="GO" id="GO:0005634">
    <property type="term" value="C:nucleus"/>
    <property type="evidence" value="ECO:0000318"/>
    <property type="project" value="GO_Central"/>
</dbReference>
<dbReference type="EMBL" id="NBSK02000004">
    <property type="protein sequence ID" value="KAJ0210287.1"/>
    <property type="molecule type" value="Genomic_DNA"/>
</dbReference>
<dbReference type="SUPFAM" id="SSF46689">
    <property type="entry name" value="Homeodomain-like"/>
    <property type="match status" value="1"/>
</dbReference>
<keyword evidence="3" id="KW-0805">Transcription regulation</keyword>
<accession>A0A9R1XJT0</accession>
<evidence type="ECO:0000256" key="5">
    <source>
        <dbReference type="ARBA" id="ARBA00023163"/>
    </source>
</evidence>
<evidence type="ECO:0000256" key="2">
    <source>
        <dbReference type="ARBA" id="ARBA00022737"/>
    </source>
</evidence>
<dbReference type="PROSITE" id="PS51294">
    <property type="entry name" value="HTH_MYB"/>
    <property type="match status" value="2"/>
</dbReference>
<proteinExistence type="predicted"/>
<dbReference type="PANTHER" id="PTHR47997:SF75">
    <property type="entry name" value="MYB DOMAIN PROTEIN 55"/>
    <property type="match status" value="1"/>
</dbReference>
<name>A0A9R1XJT0_LACSA</name>
<evidence type="ECO:0000313" key="9">
    <source>
        <dbReference type="EMBL" id="KAJ0210287.1"/>
    </source>
</evidence>